<dbReference type="PRINTS" id="PR00359">
    <property type="entry name" value="BP450"/>
</dbReference>
<dbReference type="SUPFAM" id="SSF48264">
    <property type="entry name" value="Cytochrome P450"/>
    <property type="match status" value="1"/>
</dbReference>
<dbReference type="InterPro" id="IPR036396">
    <property type="entry name" value="Cyt_P450_sf"/>
</dbReference>
<dbReference type="Gene3D" id="1.10.630.10">
    <property type="entry name" value="Cytochrome P450"/>
    <property type="match status" value="1"/>
</dbReference>
<gene>
    <name evidence="2" type="ORF">DB30_00381</name>
</gene>
<evidence type="ECO:0000313" key="3">
    <source>
        <dbReference type="Proteomes" id="UP000031599"/>
    </source>
</evidence>
<sequence>MDPALNEDPGPIYAQMREHRLLFWPGVNFYVVPRLADALAVLQDPRLSTDTRAAGLPAPESMLPDALRAPIEASLTRLAPKDHARVRRAVASAFTPGAIKGMRAKVQAIVDEAIDLYVHDGVLEARAFVEHIPLRVIAAMLGIPVEQQPSFYEFANNLAKLHNPAMTPEQFASVAPVVIAGLERIRALVAARREALGDDLLSVVIRAEANGDALSSDEMLGLVAMLINGGILTTTHFMMFTFKSLLCVPERAAAVRRDRSLVGTALEEVLRHDSFGKSGTLRYLTQDAEVAGVSLPRGAAVMVFFPAAYLDEDAFPSASSFDPARKPDKNLNYGHGPHFCTGAALARLEGDVLVNTLLDRFASFTLIGEPVFAPDPMVRDIVQMRVEVTRELGAESVWPVEEAGRADRWRPKSRSASRMR</sequence>
<evidence type="ECO:0000256" key="1">
    <source>
        <dbReference type="ARBA" id="ARBA00010617"/>
    </source>
</evidence>
<dbReference type="GO" id="GO:0020037">
    <property type="term" value="F:heme binding"/>
    <property type="evidence" value="ECO:0007669"/>
    <property type="project" value="InterPro"/>
</dbReference>
<dbReference type="GO" id="GO:0005506">
    <property type="term" value="F:iron ion binding"/>
    <property type="evidence" value="ECO:0007669"/>
    <property type="project" value="InterPro"/>
</dbReference>
<organism evidence="2 3">
    <name type="scientific">Enhygromyxa salina</name>
    <dbReference type="NCBI Taxonomy" id="215803"/>
    <lineage>
        <taxon>Bacteria</taxon>
        <taxon>Pseudomonadati</taxon>
        <taxon>Myxococcota</taxon>
        <taxon>Polyangia</taxon>
        <taxon>Nannocystales</taxon>
        <taxon>Nannocystaceae</taxon>
        <taxon>Enhygromyxa</taxon>
    </lineage>
</organism>
<dbReference type="Proteomes" id="UP000031599">
    <property type="component" value="Unassembled WGS sequence"/>
</dbReference>
<comment type="caution">
    <text evidence="2">The sequence shown here is derived from an EMBL/GenBank/DDBJ whole genome shotgun (WGS) entry which is preliminary data.</text>
</comment>
<dbReference type="PANTHER" id="PTHR46696:SF1">
    <property type="entry name" value="CYTOCHROME P450 YJIB-RELATED"/>
    <property type="match status" value="1"/>
</dbReference>
<dbReference type="EMBL" id="JMCC02000102">
    <property type="protein sequence ID" value="KIG13286.1"/>
    <property type="molecule type" value="Genomic_DNA"/>
</dbReference>
<dbReference type="InterPro" id="IPR001128">
    <property type="entry name" value="Cyt_P450"/>
</dbReference>
<dbReference type="Pfam" id="PF00067">
    <property type="entry name" value="p450"/>
    <property type="match status" value="1"/>
</dbReference>
<dbReference type="GO" id="GO:0004497">
    <property type="term" value="F:monooxygenase activity"/>
    <property type="evidence" value="ECO:0007669"/>
    <property type="project" value="InterPro"/>
</dbReference>
<dbReference type="GO" id="GO:0016705">
    <property type="term" value="F:oxidoreductase activity, acting on paired donors, with incorporation or reduction of molecular oxygen"/>
    <property type="evidence" value="ECO:0007669"/>
    <property type="project" value="InterPro"/>
</dbReference>
<name>A0A0C2CQ27_9BACT</name>
<evidence type="ECO:0000313" key="2">
    <source>
        <dbReference type="EMBL" id="KIG13286.1"/>
    </source>
</evidence>
<proteinExistence type="inferred from homology"/>
<comment type="similarity">
    <text evidence="1">Belongs to the cytochrome P450 family.</text>
</comment>
<dbReference type="AlphaFoldDB" id="A0A0C2CQ27"/>
<accession>A0A0C2CQ27</accession>
<reference evidence="2 3" key="1">
    <citation type="submission" date="2014-12" db="EMBL/GenBank/DDBJ databases">
        <title>Genome assembly of Enhygromyxa salina DSM 15201.</title>
        <authorList>
            <person name="Sharma G."/>
            <person name="Subramanian S."/>
        </authorList>
    </citation>
    <scope>NUCLEOTIDE SEQUENCE [LARGE SCALE GENOMIC DNA]</scope>
    <source>
        <strain evidence="2 3">DSM 15201</strain>
    </source>
</reference>
<dbReference type="InterPro" id="IPR002397">
    <property type="entry name" value="Cyt_P450_B"/>
</dbReference>
<dbReference type="PANTHER" id="PTHR46696">
    <property type="entry name" value="P450, PUTATIVE (EUROFUNG)-RELATED"/>
    <property type="match status" value="1"/>
</dbReference>
<protein>
    <submittedName>
        <fullName evidence="2">Putative cytochrome P450 hydroxylase</fullName>
    </submittedName>
</protein>